<sequence length="307" mass="31947">MNLLIKALLLLPLLFGGANVFAGCDFGGTSLVTLTVNPGNIIVQRDTPVGTNIATVVSAGTNAGFGCTTTWSYKWFPMIFNVQSSVTGTEPIWLTNIPGVGISFGQQTPVAMGANRYGYWPNGRTLYFYKVGPTGSGVFTTGLVQQGRVVSPTTMIGMNVQLTGGSVTTVACSINTPDLSFPIGDVNVNTFGSTVGFINPKTNTQNLGLNCDVNANVNVTMSGTQNPDTTNTSVLKLSNQGSAGVASGIGVQLVYGSTPLTLNSTIFLKTATSTATSLPLIARYYQTKSTVTTGDASSSATLTLTYQ</sequence>
<dbReference type="Pfam" id="PF00419">
    <property type="entry name" value="Fimbrial"/>
    <property type="match status" value="1"/>
</dbReference>
<evidence type="ECO:0000256" key="4">
    <source>
        <dbReference type="ARBA" id="ARBA00023263"/>
    </source>
</evidence>
<dbReference type="InterPro" id="IPR050263">
    <property type="entry name" value="Bact_Fimbrial_Adh_Pro"/>
</dbReference>
<protein>
    <submittedName>
        <fullName evidence="7">PhfB family protein</fullName>
    </submittedName>
</protein>
<proteinExistence type="inferred from homology"/>
<evidence type="ECO:0000313" key="7">
    <source>
        <dbReference type="EMBL" id="KFC81317.1"/>
    </source>
</evidence>
<reference evidence="7 8" key="1">
    <citation type="submission" date="2014-05" db="EMBL/GenBank/DDBJ databases">
        <title>ATOL: Assembling a taxonomically balanced genome-scale reconstruction of the evolutionary history of the Enterobacteriaceae.</title>
        <authorList>
            <person name="Plunkett G.III."/>
            <person name="Neeno-Eckwall E.C."/>
            <person name="Glasner J.D."/>
            <person name="Perna N.T."/>
        </authorList>
    </citation>
    <scope>NUCLEOTIDE SEQUENCE [LARGE SCALE GENOMIC DNA]</scope>
    <source>
        <strain evidence="7 8">ATCC 33320</strain>
    </source>
</reference>
<dbReference type="InterPro" id="IPR008966">
    <property type="entry name" value="Adhesion_dom_sf"/>
</dbReference>
<dbReference type="OrthoDB" id="8970968at2"/>
<dbReference type="eggNOG" id="COG3539">
    <property type="taxonomic scope" value="Bacteria"/>
</dbReference>
<dbReference type="InterPro" id="IPR000259">
    <property type="entry name" value="Adhesion_dom_fimbrial"/>
</dbReference>
<accession>A0A085GC72</accession>
<dbReference type="Proteomes" id="UP000028653">
    <property type="component" value="Unassembled WGS sequence"/>
</dbReference>
<dbReference type="Gene3D" id="2.60.40.3310">
    <property type="match status" value="1"/>
</dbReference>
<dbReference type="STRING" id="1006004.GBAG_2097"/>
<evidence type="ECO:0000259" key="6">
    <source>
        <dbReference type="Pfam" id="PF00419"/>
    </source>
</evidence>
<keyword evidence="4" id="KW-0281">Fimbrium</keyword>
<comment type="caution">
    <text evidence="7">The sequence shown here is derived from an EMBL/GenBank/DDBJ whole genome shotgun (WGS) entry which is preliminary data.</text>
</comment>
<dbReference type="AlphaFoldDB" id="A0A085GC72"/>
<keyword evidence="3 5" id="KW-0732">Signal</keyword>
<comment type="subcellular location">
    <subcellularLocation>
        <location evidence="1">Fimbrium</location>
    </subcellularLocation>
</comment>
<feature type="domain" description="Fimbrial-type adhesion" evidence="6">
    <location>
        <begin position="165"/>
        <end position="307"/>
    </location>
</feature>
<dbReference type="PANTHER" id="PTHR33420:SF12">
    <property type="entry name" value="FIMBRIN-LIKE PROTEIN FIMI-RELATED"/>
    <property type="match status" value="1"/>
</dbReference>
<dbReference type="GO" id="GO:0009289">
    <property type="term" value="C:pilus"/>
    <property type="evidence" value="ECO:0007669"/>
    <property type="project" value="UniProtKB-SubCell"/>
</dbReference>
<dbReference type="GO" id="GO:0043709">
    <property type="term" value="P:cell adhesion involved in single-species biofilm formation"/>
    <property type="evidence" value="ECO:0007669"/>
    <property type="project" value="TreeGrafter"/>
</dbReference>
<evidence type="ECO:0000313" key="8">
    <source>
        <dbReference type="Proteomes" id="UP000028653"/>
    </source>
</evidence>
<gene>
    <name evidence="7" type="ORF">GBAG_2097</name>
</gene>
<dbReference type="PROSITE" id="PS51257">
    <property type="entry name" value="PROKAR_LIPOPROTEIN"/>
    <property type="match status" value="1"/>
</dbReference>
<organism evidence="7 8">
    <name type="scientific">Buttiauxella agrestis ATCC 33320</name>
    <dbReference type="NCBI Taxonomy" id="1006004"/>
    <lineage>
        <taxon>Bacteria</taxon>
        <taxon>Pseudomonadati</taxon>
        <taxon>Pseudomonadota</taxon>
        <taxon>Gammaproteobacteria</taxon>
        <taxon>Enterobacterales</taxon>
        <taxon>Enterobacteriaceae</taxon>
        <taxon>Buttiauxella</taxon>
    </lineage>
</organism>
<name>A0A085GC72_9ENTR</name>
<dbReference type="EMBL" id="JMPI01000030">
    <property type="protein sequence ID" value="KFC81317.1"/>
    <property type="molecule type" value="Genomic_DNA"/>
</dbReference>
<feature type="chain" id="PRO_5001791193" evidence="5">
    <location>
        <begin position="23"/>
        <end position="307"/>
    </location>
</feature>
<feature type="signal peptide" evidence="5">
    <location>
        <begin position="1"/>
        <end position="22"/>
    </location>
</feature>
<evidence type="ECO:0000256" key="1">
    <source>
        <dbReference type="ARBA" id="ARBA00004561"/>
    </source>
</evidence>
<dbReference type="InterPro" id="IPR036937">
    <property type="entry name" value="Adhesion_dom_fimbrial_sf"/>
</dbReference>
<evidence type="ECO:0000256" key="3">
    <source>
        <dbReference type="ARBA" id="ARBA00022729"/>
    </source>
</evidence>
<evidence type="ECO:0000256" key="5">
    <source>
        <dbReference type="SAM" id="SignalP"/>
    </source>
</evidence>
<dbReference type="Gene3D" id="2.60.40.1090">
    <property type="entry name" value="Fimbrial-type adhesion domain"/>
    <property type="match status" value="1"/>
</dbReference>
<dbReference type="SUPFAM" id="SSF49401">
    <property type="entry name" value="Bacterial adhesins"/>
    <property type="match status" value="1"/>
</dbReference>
<keyword evidence="8" id="KW-1185">Reference proteome</keyword>
<dbReference type="RefSeq" id="WP_034495729.1">
    <property type="nucleotide sequence ID" value="NZ_JMPI01000030.1"/>
</dbReference>
<comment type="similarity">
    <text evidence="2">Belongs to the fimbrial protein family.</text>
</comment>
<evidence type="ECO:0000256" key="2">
    <source>
        <dbReference type="ARBA" id="ARBA00006671"/>
    </source>
</evidence>
<dbReference type="PANTHER" id="PTHR33420">
    <property type="entry name" value="FIMBRIAL SUBUNIT ELFA-RELATED"/>
    <property type="match status" value="1"/>
</dbReference>